<protein>
    <submittedName>
        <fullName evidence="3">DUF1360 domain-containing protein</fullName>
    </submittedName>
</protein>
<keyword evidence="1" id="KW-0472">Membrane</keyword>
<dbReference type="EMBL" id="LQYN01000050">
    <property type="protein sequence ID" value="KYD06926.1"/>
    <property type="molecule type" value="Genomic_DNA"/>
</dbReference>
<accession>A0A150L4K4</accession>
<proteinExistence type="predicted"/>
<feature type="transmembrane region" description="Helical" evidence="1">
    <location>
        <begin position="95"/>
        <end position="113"/>
    </location>
</feature>
<dbReference type="KEGG" id="hspo:JGZ69_13865"/>
<feature type="transmembrane region" description="Helical" evidence="1">
    <location>
        <begin position="70"/>
        <end position="89"/>
    </location>
</feature>
<name>A0A150L4K4_9BACI</name>
<evidence type="ECO:0000313" key="2">
    <source>
        <dbReference type="EMBL" id="KYD06926.1"/>
    </source>
</evidence>
<evidence type="ECO:0000313" key="5">
    <source>
        <dbReference type="Proteomes" id="UP000595512"/>
    </source>
</evidence>
<gene>
    <name evidence="2" type="ORF">B4102_3009</name>
    <name evidence="3" type="ORF">JGZ69_13865</name>
</gene>
<evidence type="ECO:0000313" key="4">
    <source>
        <dbReference type="Proteomes" id="UP000075666"/>
    </source>
</evidence>
<evidence type="ECO:0000256" key="1">
    <source>
        <dbReference type="SAM" id="Phobius"/>
    </source>
</evidence>
<dbReference type="PATRIC" id="fig|46224.3.peg.2978"/>
<dbReference type="EMBL" id="CP066701">
    <property type="protein sequence ID" value="QQX23918.1"/>
    <property type="molecule type" value="Genomic_DNA"/>
</dbReference>
<dbReference type="InterPro" id="IPR010773">
    <property type="entry name" value="Mycophage_PG1_Gp7"/>
</dbReference>
<evidence type="ECO:0000313" key="3">
    <source>
        <dbReference type="EMBL" id="QQX23918.1"/>
    </source>
</evidence>
<keyword evidence="4" id="KW-1185">Reference proteome</keyword>
<dbReference type="Proteomes" id="UP000595512">
    <property type="component" value="Chromosome"/>
</dbReference>
<dbReference type="STRING" id="46224.B4102_3009"/>
<feature type="transmembrane region" description="Helical" evidence="1">
    <location>
        <begin position="6"/>
        <end position="24"/>
    </location>
</feature>
<dbReference type="Proteomes" id="UP000075666">
    <property type="component" value="Unassembled WGS sequence"/>
</dbReference>
<dbReference type="OrthoDB" id="4722315at2"/>
<dbReference type="RefSeq" id="WP_066231316.1">
    <property type="nucleotide sequence ID" value="NZ_CP066701.1"/>
</dbReference>
<dbReference type="AlphaFoldDB" id="A0A150L4K4"/>
<reference evidence="3 5" key="2">
    <citation type="submission" date="2020-12" db="EMBL/GenBank/DDBJ databases">
        <title>Taxonomic evaluation of the Bacillus sporothermodurans group of bacteria based on whole genome sequences.</title>
        <authorList>
            <person name="Fiedler G."/>
            <person name="Herbstmann A.-D."/>
            <person name="Doll E."/>
            <person name="Wenning M."/>
            <person name="Brinks E."/>
            <person name="Kabisch J."/>
            <person name="Breitenwieser F."/>
            <person name="Lappann M."/>
            <person name="Boehnlein C."/>
            <person name="Franz C."/>
        </authorList>
    </citation>
    <scope>NUCLEOTIDE SEQUENCE [LARGE SCALE GENOMIC DNA]</scope>
    <source>
        <strain evidence="3 5">DSM 10599</strain>
    </source>
</reference>
<dbReference type="Pfam" id="PF07098">
    <property type="entry name" value="DUF1360"/>
    <property type="match status" value="1"/>
</dbReference>
<organism evidence="2 4">
    <name type="scientific">Heyndrickxia sporothermodurans</name>
    <dbReference type="NCBI Taxonomy" id="46224"/>
    <lineage>
        <taxon>Bacteria</taxon>
        <taxon>Bacillati</taxon>
        <taxon>Bacillota</taxon>
        <taxon>Bacilli</taxon>
        <taxon>Bacillales</taxon>
        <taxon>Bacillaceae</taxon>
        <taxon>Heyndrickxia</taxon>
    </lineage>
</organism>
<sequence length="118" mass="13379">MIQSSWFLLIIFGLASFRLTRLIVSDSITAFIRKPFHNEVEMADDEGNMSTYIQIKGTGIRAWIGELLSCYWCTGVWCSFVLYVTWLMWPFVVEPVIIVLAIAGIAGIIESIITKILD</sequence>
<reference evidence="2 4" key="1">
    <citation type="submission" date="2016-01" db="EMBL/GenBank/DDBJ databases">
        <title>Genome Sequences of Twelve Sporeforming Bacillus Species Isolated from Foods.</title>
        <authorList>
            <person name="Berendsen E.M."/>
            <person name="Wells-Bennik M.H."/>
            <person name="Krawcyk A.O."/>
            <person name="De Jong A."/>
            <person name="Holsappel S."/>
            <person name="Eijlander R.T."/>
            <person name="Kuipers O.P."/>
        </authorList>
    </citation>
    <scope>NUCLEOTIDE SEQUENCE [LARGE SCALE GENOMIC DNA]</scope>
    <source>
        <strain evidence="2 4">B4102</strain>
    </source>
</reference>
<keyword evidence="1" id="KW-1133">Transmembrane helix</keyword>
<keyword evidence="1" id="KW-0812">Transmembrane</keyword>